<gene>
    <name evidence="3" type="ORF">Cni_G10617</name>
</gene>
<evidence type="ECO:0000256" key="1">
    <source>
        <dbReference type="SAM" id="MobiDB-lite"/>
    </source>
</evidence>
<keyword evidence="2" id="KW-1133">Transmembrane helix</keyword>
<dbReference type="AlphaFoldDB" id="A0AAQ3K6Z2"/>
<keyword evidence="2" id="KW-0812">Transmembrane</keyword>
<name>A0AAQ3K6Z2_9LILI</name>
<accession>A0AAQ3K6Z2</accession>
<dbReference type="Proteomes" id="UP001327560">
    <property type="component" value="Chromosome 3"/>
</dbReference>
<protein>
    <submittedName>
        <fullName evidence="3">Uncharacterized protein</fullName>
    </submittedName>
</protein>
<keyword evidence="2" id="KW-0472">Membrane</keyword>
<evidence type="ECO:0000313" key="3">
    <source>
        <dbReference type="EMBL" id="WOL01898.1"/>
    </source>
</evidence>
<proteinExistence type="predicted"/>
<organism evidence="3 4">
    <name type="scientific">Canna indica</name>
    <name type="common">Indian-shot</name>
    <dbReference type="NCBI Taxonomy" id="4628"/>
    <lineage>
        <taxon>Eukaryota</taxon>
        <taxon>Viridiplantae</taxon>
        <taxon>Streptophyta</taxon>
        <taxon>Embryophyta</taxon>
        <taxon>Tracheophyta</taxon>
        <taxon>Spermatophyta</taxon>
        <taxon>Magnoliopsida</taxon>
        <taxon>Liliopsida</taxon>
        <taxon>Zingiberales</taxon>
        <taxon>Cannaceae</taxon>
        <taxon>Canna</taxon>
    </lineage>
</organism>
<keyword evidence="4" id="KW-1185">Reference proteome</keyword>
<feature type="region of interest" description="Disordered" evidence="1">
    <location>
        <begin position="98"/>
        <end position="120"/>
    </location>
</feature>
<evidence type="ECO:0000256" key="2">
    <source>
        <dbReference type="SAM" id="Phobius"/>
    </source>
</evidence>
<reference evidence="3 4" key="1">
    <citation type="submission" date="2023-10" db="EMBL/GenBank/DDBJ databases">
        <title>Chromosome-scale genome assembly provides insights into flower coloration mechanisms of Canna indica.</title>
        <authorList>
            <person name="Li C."/>
        </authorList>
    </citation>
    <scope>NUCLEOTIDE SEQUENCE [LARGE SCALE GENOMIC DNA]</scope>
    <source>
        <tissue evidence="3">Flower</tissue>
    </source>
</reference>
<evidence type="ECO:0000313" key="4">
    <source>
        <dbReference type="Proteomes" id="UP001327560"/>
    </source>
</evidence>
<feature type="transmembrane region" description="Helical" evidence="2">
    <location>
        <begin position="6"/>
        <end position="27"/>
    </location>
</feature>
<sequence length="144" mass="16152">MRTTSYISCSIDIVRFVSVFLLLFIVLKQVGPLHPSGEGRRRTRCRCCRVVSFADEFSFFSLFASCWYVVNMLHDEVELLGSVDGYLLVGFEVNGATKGHEDDDGESCNPEGQGTQPYGDQELHLSSGFGVREEERAIMKTEIN</sequence>
<dbReference type="EMBL" id="CP136892">
    <property type="protein sequence ID" value="WOL01898.1"/>
    <property type="molecule type" value="Genomic_DNA"/>
</dbReference>